<keyword evidence="3" id="KW-1185">Reference proteome</keyword>
<evidence type="ECO:0000313" key="3">
    <source>
        <dbReference type="Proteomes" id="UP001623349"/>
    </source>
</evidence>
<feature type="compositionally biased region" description="Polar residues" evidence="1">
    <location>
        <begin position="14"/>
        <end position="24"/>
    </location>
</feature>
<evidence type="ECO:0000313" key="2">
    <source>
        <dbReference type="EMBL" id="GAB1292980.1"/>
    </source>
</evidence>
<sequence length="41" mass="4288">MVSLCSPGCPGTHSVDQNSPWPRTQKSACLCLPSARIKGSS</sequence>
<gene>
    <name evidence="2" type="ORF">APTSU1_000821100</name>
</gene>
<feature type="region of interest" description="Disordered" evidence="1">
    <location>
        <begin position="1"/>
        <end position="24"/>
    </location>
</feature>
<dbReference type="Proteomes" id="UP001623349">
    <property type="component" value="Unassembled WGS sequence"/>
</dbReference>
<name>A0ABQ0F199_APOSI</name>
<evidence type="ECO:0000256" key="1">
    <source>
        <dbReference type="SAM" id="MobiDB-lite"/>
    </source>
</evidence>
<accession>A0ABQ0F199</accession>
<organism evidence="2 3">
    <name type="scientific">Apodemus speciosus</name>
    <name type="common">Large Japanese field mouse</name>
    <dbReference type="NCBI Taxonomy" id="105296"/>
    <lineage>
        <taxon>Eukaryota</taxon>
        <taxon>Metazoa</taxon>
        <taxon>Chordata</taxon>
        <taxon>Craniata</taxon>
        <taxon>Vertebrata</taxon>
        <taxon>Euteleostomi</taxon>
        <taxon>Mammalia</taxon>
        <taxon>Eutheria</taxon>
        <taxon>Euarchontoglires</taxon>
        <taxon>Glires</taxon>
        <taxon>Rodentia</taxon>
        <taxon>Myomorpha</taxon>
        <taxon>Muroidea</taxon>
        <taxon>Muridae</taxon>
        <taxon>Murinae</taxon>
        <taxon>Apodemus</taxon>
    </lineage>
</organism>
<reference evidence="2 3" key="1">
    <citation type="submission" date="2024-08" db="EMBL/GenBank/DDBJ databases">
        <title>The draft genome of Apodemus speciosus.</title>
        <authorList>
            <person name="Nabeshima K."/>
            <person name="Suzuki S."/>
            <person name="Onuma M."/>
        </authorList>
    </citation>
    <scope>NUCLEOTIDE SEQUENCE [LARGE SCALE GENOMIC DNA]</scope>
    <source>
        <strain evidence="2">IB14-021</strain>
    </source>
</reference>
<dbReference type="EMBL" id="BAAFST010000008">
    <property type="protein sequence ID" value="GAB1292980.1"/>
    <property type="molecule type" value="Genomic_DNA"/>
</dbReference>
<protein>
    <submittedName>
        <fullName evidence="2">Predicted gene 10491</fullName>
    </submittedName>
</protein>
<proteinExistence type="predicted"/>
<comment type="caution">
    <text evidence="2">The sequence shown here is derived from an EMBL/GenBank/DDBJ whole genome shotgun (WGS) entry which is preliminary data.</text>
</comment>